<feature type="transmembrane region" description="Helical" evidence="11">
    <location>
        <begin position="215"/>
        <end position="237"/>
    </location>
</feature>
<evidence type="ECO:0000256" key="1">
    <source>
        <dbReference type="ARBA" id="ARBA00000085"/>
    </source>
</evidence>
<dbReference type="Pfam" id="PF11845">
    <property type="entry name" value="Tll0287-like"/>
    <property type="match status" value="1"/>
</dbReference>
<feature type="domain" description="Histidine kinase" evidence="12">
    <location>
        <begin position="346"/>
        <end position="565"/>
    </location>
</feature>
<keyword evidence="4" id="KW-0597">Phosphoprotein</keyword>
<dbReference type="PROSITE" id="PS50109">
    <property type="entry name" value="HIS_KIN"/>
    <property type="match status" value="1"/>
</dbReference>
<organism evidence="14 15">
    <name type="scientific">Eggerthella hominis</name>
    <dbReference type="NCBI Taxonomy" id="2763043"/>
    <lineage>
        <taxon>Bacteria</taxon>
        <taxon>Bacillati</taxon>
        <taxon>Actinomycetota</taxon>
        <taxon>Coriobacteriia</taxon>
        <taxon>Eggerthellales</taxon>
        <taxon>Eggerthellaceae</taxon>
        <taxon>Eggerthella</taxon>
    </lineage>
</organism>
<dbReference type="InterPro" id="IPR036890">
    <property type="entry name" value="HATPase_C_sf"/>
</dbReference>
<evidence type="ECO:0000313" key="14">
    <source>
        <dbReference type="EMBL" id="MBC5582963.1"/>
    </source>
</evidence>
<feature type="domain" description="HAMP" evidence="13">
    <location>
        <begin position="239"/>
        <end position="292"/>
    </location>
</feature>
<dbReference type="InterPro" id="IPR003594">
    <property type="entry name" value="HATPase_dom"/>
</dbReference>
<dbReference type="SUPFAM" id="SSF47384">
    <property type="entry name" value="Homodimeric domain of signal transducing histidine kinase"/>
    <property type="match status" value="1"/>
</dbReference>
<dbReference type="Gene3D" id="6.10.340.10">
    <property type="match status" value="1"/>
</dbReference>
<keyword evidence="7" id="KW-0418">Kinase</keyword>
<dbReference type="EMBL" id="JACOOA010000001">
    <property type="protein sequence ID" value="MBC5582963.1"/>
    <property type="molecule type" value="Genomic_DNA"/>
</dbReference>
<evidence type="ECO:0000313" key="15">
    <source>
        <dbReference type="Proteomes" id="UP000622448"/>
    </source>
</evidence>
<evidence type="ECO:0000256" key="5">
    <source>
        <dbReference type="ARBA" id="ARBA00022679"/>
    </source>
</evidence>
<evidence type="ECO:0000256" key="6">
    <source>
        <dbReference type="ARBA" id="ARBA00022692"/>
    </source>
</evidence>
<dbReference type="PRINTS" id="PR00344">
    <property type="entry name" value="BCTRLSENSOR"/>
</dbReference>
<proteinExistence type="predicted"/>
<keyword evidence="8 11" id="KW-1133">Transmembrane helix</keyword>
<evidence type="ECO:0000256" key="7">
    <source>
        <dbReference type="ARBA" id="ARBA00022777"/>
    </source>
</evidence>
<dbReference type="InterPro" id="IPR036097">
    <property type="entry name" value="HisK_dim/P_sf"/>
</dbReference>
<dbReference type="SMART" id="SM00387">
    <property type="entry name" value="HATPase_c"/>
    <property type="match status" value="1"/>
</dbReference>
<name>A0ABR7BMY3_9ACTN</name>
<dbReference type="SUPFAM" id="SSF158472">
    <property type="entry name" value="HAMP domain-like"/>
    <property type="match status" value="1"/>
</dbReference>
<gene>
    <name evidence="14" type="ORF">H8S61_01925</name>
</gene>
<feature type="coiled-coil region" evidence="10">
    <location>
        <begin position="277"/>
        <end position="332"/>
    </location>
</feature>
<dbReference type="SMART" id="SM00304">
    <property type="entry name" value="HAMP"/>
    <property type="match status" value="1"/>
</dbReference>
<evidence type="ECO:0000256" key="8">
    <source>
        <dbReference type="ARBA" id="ARBA00022989"/>
    </source>
</evidence>
<dbReference type="PROSITE" id="PS50885">
    <property type="entry name" value="HAMP"/>
    <property type="match status" value="1"/>
</dbReference>
<keyword evidence="9" id="KW-0902">Two-component regulatory system</keyword>
<evidence type="ECO:0000256" key="3">
    <source>
        <dbReference type="ARBA" id="ARBA00012438"/>
    </source>
</evidence>
<keyword evidence="11" id="KW-0472">Membrane</keyword>
<keyword evidence="10" id="KW-0175">Coiled coil</keyword>
<accession>A0ABR7BMY3</accession>
<dbReference type="Gene3D" id="3.30.565.10">
    <property type="entry name" value="Histidine kinase-like ATPase, C-terminal domain"/>
    <property type="match status" value="1"/>
</dbReference>
<dbReference type="InterPro" id="IPR003660">
    <property type="entry name" value="HAMP_dom"/>
</dbReference>
<feature type="transmembrane region" description="Helical" evidence="11">
    <location>
        <begin position="16"/>
        <end position="38"/>
    </location>
</feature>
<comment type="subcellular location">
    <subcellularLocation>
        <location evidence="2">Cell membrane</location>
    </subcellularLocation>
</comment>
<sequence length="574" mass="63206">MARGGTMGNRLRRLRIGTFFVFVLLSVVLVALLCYIAFSSEQHSEQAESQLLSQARAFTEEMDAVWQFFDVNQDTINYDSDGNYDFKGLYCSIVGKGVGAIFSAGSDYTVRYTNVEVRNKFDRPDDFESAALALFRDGSGETEYYSMTTYEDKPVFRYVSAIPLKQSCLQCHGEPKGEIDVTGYPKEGLQEGDLAGAISIIIPATSYIEDQEQTLIVTICFFAILIVLIAVTLFAVIRTVITKPLAKLAVAATDMSDGKLDVSLDSTRAQGELGDLVDRFTTMARQLEEAYAGLEEKVADKTEEIRQANEILERQRKQLEVSNDLLQQANKQLVIDNRYKDDFLAVMSHELRTPLTAILTFVSVLEHSGMESAKERNALKELKSNTVALLNMINDTLEMAAIQAGHGNLIVEEVDLVDIVNFVESSVSSMANLKRIALRSVVDRNVPIIRGDWERLRHALENLLTNAIKFTGEGGSVDIGVSVDEGSDAVIVRVRDTGIGIQSEDLGRVFDKFTQIENSTTRGYNGSGLGLCVVKEIVELHGGSVFVESEPGVGSEFGFSLPTTVGQPGEGERR</sequence>
<evidence type="ECO:0000259" key="12">
    <source>
        <dbReference type="PROSITE" id="PS50109"/>
    </source>
</evidence>
<dbReference type="InterPro" id="IPR004358">
    <property type="entry name" value="Sig_transdc_His_kin-like_C"/>
</dbReference>
<dbReference type="PANTHER" id="PTHR43047">
    <property type="entry name" value="TWO-COMPONENT HISTIDINE PROTEIN KINASE"/>
    <property type="match status" value="1"/>
</dbReference>
<dbReference type="Pfam" id="PF00672">
    <property type="entry name" value="HAMP"/>
    <property type="match status" value="1"/>
</dbReference>
<dbReference type="Gene3D" id="1.10.287.130">
    <property type="match status" value="1"/>
</dbReference>
<protein>
    <recommendedName>
        <fullName evidence="3">histidine kinase</fullName>
        <ecNumber evidence="3">2.7.13.3</ecNumber>
    </recommendedName>
</protein>
<comment type="caution">
    <text evidence="14">The sequence shown here is derived from an EMBL/GenBank/DDBJ whole genome shotgun (WGS) entry which is preliminary data.</text>
</comment>
<dbReference type="PANTHER" id="PTHR43047:SF63">
    <property type="entry name" value="HISTIDINE KINASE"/>
    <property type="match status" value="1"/>
</dbReference>
<dbReference type="InterPro" id="IPR003661">
    <property type="entry name" value="HisK_dim/P_dom"/>
</dbReference>
<dbReference type="CDD" id="cd06225">
    <property type="entry name" value="HAMP"/>
    <property type="match status" value="1"/>
</dbReference>
<dbReference type="SUPFAM" id="SSF55874">
    <property type="entry name" value="ATPase domain of HSP90 chaperone/DNA topoisomerase II/histidine kinase"/>
    <property type="match status" value="1"/>
</dbReference>
<evidence type="ECO:0000256" key="9">
    <source>
        <dbReference type="ARBA" id="ARBA00023012"/>
    </source>
</evidence>
<dbReference type="CDD" id="cd16922">
    <property type="entry name" value="HATPase_EvgS-ArcB-TorS-like"/>
    <property type="match status" value="1"/>
</dbReference>
<dbReference type="EC" id="2.7.13.3" evidence="3"/>
<dbReference type="Proteomes" id="UP000622448">
    <property type="component" value="Unassembled WGS sequence"/>
</dbReference>
<dbReference type="SMART" id="SM00388">
    <property type="entry name" value="HisKA"/>
    <property type="match status" value="1"/>
</dbReference>
<evidence type="ECO:0000256" key="10">
    <source>
        <dbReference type="SAM" id="Coils"/>
    </source>
</evidence>
<reference evidence="14 15" key="1">
    <citation type="submission" date="2020-08" db="EMBL/GenBank/DDBJ databases">
        <title>Genome public.</title>
        <authorList>
            <person name="Liu C."/>
            <person name="Sun Q."/>
        </authorList>
    </citation>
    <scope>NUCLEOTIDE SEQUENCE [LARGE SCALE GENOMIC DNA]</scope>
    <source>
        <strain evidence="14 15">NSJ-70</strain>
    </source>
</reference>
<dbReference type="Pfam" id="PF00512">
    <property type="entry name" value="HisKA"/>
    <property type="match status" value="1"/>
</dbReference>
<keyword evidence="6 11" id="KW-0812">Transmembrane</keyword>
<dbReference type="RefSeq" id="WP_186937765.1">
    <property type="nucleotide sequence ID" value="NZ_JACOOA010000001.1"/>
</dbReference>
<dbReference type="CDD" id="cd00082">
    <property type="entry name" value="HisKA"/>
    <property type="match status" value="1"/>
</dbReference>
<comment type="catalytic activity">
    <reaction evidence="1">
        <text>ATP + protein L-histidine = ADP + protein N-phospho-L-histidine.</text>
        <dbReference type="EC" id="2.7.13.3"/>
    </reaction>
</comment>
<keyword evidence="5" id="KW-0808">Transferase</keyword>
<dbReference type="Pfam" id="PF02518">
    <property type="entry name" value="HATPase_c"/>
    <property type="match status" value="1"/>
</dbReference>
<evidence type="ECO:0000259" key="13">
    <source>
        <dbReference type="PROSITE" id="PS50885"/>
    </source>
</evidence>
<keyword evidence="15" id="KW-1185">Reference proteome</keyword>
<evidence type="ECO:0000256" key="2">
    <source>
        <dbReference type="ARBA" id="ARBA00004236"/>
    </source>
</evidence>
<evidence type="ECO:0000256" key="11">
    <source>
        <dbReference type="SAM" id="Phobius"/>
    </source>
</evidence>
<evidence type="ECO:0000256" key="4">
    <source>
        <dbReference type="ARBA" id="ARBA00022553"/>
    </source>
</evidence>
<dbReference type="InterPro" id="IPR021796">
    <property type="entry name" value="Tll0287-like_dom"/>
</dbReference>
<dbReference type="InterPro" id="IPR005467">
    <property type="entry name" value="His_kinase_dom"/>
</dbReference>